<accession>A0ABD7SS73</accession>
<dbReference type="RefSeq" id="WP_044126027.1">
    <property type="nucleotide sequence ID" value="NZ_JAANNJ010000013.1"/>
</dbReference>
<sequence length="219" mass="24922">MIPQLCPDGMADSIKRSQVMNRYLKHATISELQRLIDEAKSCLEMNESEVIEIPSGFKGGFFSNIFESRLYVDHHGKISEWNGTIGRPPTKVLNSDYAQYRKIEFTVKKNLASELTATGFRKYKKSEKTKQLFSILGLLIVCFGQPIEELSYISQMRKPALDSLINEVVDEFGVELTINNGRYCIERMGSYLNPDPLPYLKVAFPSGVVIRHGVPYQIF</sequence>
<evidence type="ECO:0000313" key="1">
    <source>
        <dbReference type="EMBL" id="TXX67387.1"/>
    </source>
</evidence>
<evidence type="ECO:0000313" key="2">
    <source>
        <dbReference type="Proteomes" id="UP000323819"/>
    </source>
</evidence>
<protein>
    <submittedName>
        <fullName evidence="1">Uncharacterized protein</fullName>
    </submittedName>
</protein>
<dbReference type="Proteomes" id="UP000323819">
    <property type="component" value="Unassembled WGS sequence"/>
</dbReference>
<dbReference type="EMBL" id="VSIJ01000005">
    <property type="protein sequence ID" value="TXX67387.1"/>
    <property type="molecule type" value="Genomic_DNA"/>
</dbReference>
<reference evidence="1 2" key="1">
    <citation type="submission" date="2019-06" db="EMBL/GenBank/DDBJ databases">
        <title>Vibrio cholerae phylogeny based on whole-genome sequencing reveals genetic diversity and population strucutre.</title>
        <authorList>
            <person name="Zhiqiu Y."/>
            <person name="Bin L."/>
            <person name="Lingyan J."/>
        </authorList>
    </citation>
    <scope>NUCLEOTIDE SEQUENCE [LARGE SCALE GENOMIC DNA]</scope>
    <source>
        <strain evidence="1 2">N2814</strain>
    </source>
</reference>
<gene>
    <name evidence="1" type="ORF">FXF03_02070</name>
</gene>
<dbReference type="AlphaFoldDB" id="A0ABD7SS73"/>
<name>A0ABD7SS73_VIBCL</name>
<proteinExistence type="predicted"/>
<organism evidence="1 2">
    <name type="scientific">Vibrio cholerae</name>
    <dbReference type="NCBI Taxonomy" id="666"/>
    <lineage>
        <taxon>Bacteria</taxon>
        <taxon>Pseudomonadati</taxon>
        <taxon>Pseudomonadota</taxon>
        <taxon>Gammaproteobacteria</taxon>
        <taxon>Vibrionales</taxon>
        <taxon>Vibrionaceae</taxon>
        <taxon>Vibrio</taxon>
    </lineage>
</organism>
<comment type="caution">
    <text evidence="1">The sequence shown here is derived from an EMBL/GenBank/DDBJ whole genome shotgun (WGS) entry which is preliminary data.</text>
</comment>